<dbReference type="EMBL" id="BMEC01000002">
    <property type="protein sequence ID" value="GGC24008.1"/>
    <property type="molecule type" value="Genomic_DNA"/>
</dbReference>
<dbReference type="InterPro" id="IPR050807">
    <property type="entry name" value="TransReg_Diox_bact_type"/>
</dbReference>
<accession>A0ABQ1LIT6</accession>
<dbReference type="SUPFAM" id="SSF47413">
    <property type="entry name" value="lambda repressor-like DNA-binding domains"/>
    <property type="match status" value="1"/>
</dbReference>
<dbReference type="PANTHER" id="PTHR46797:SF1">
    <property type="entry name" value="METHYLPHOSPHONATE SYNTHASE"/>
    <property type="match status" value="1"/>
</dbReference>
<dbReference type="PROSITE" id="PS50943">
    <property type="entry name" value="HTH_CROC1"/>
    <property type="match status" value="1"/>
</dbReference>
<evidence type="ECO:0000313" key="4">
    <source>
        <dbReference type="Proteomes" id="UP000636010"/>
    </source>
</evidence>
<dbReference type="SMART" id="SM00530">
    <property type="entry name" value="HTH_XRE"/>
    <property type="match status" value="1"/>
</dbReference>
<evidence type="ECO:0000256" key="1">
    <source>
        <dbReference type="ARBA" id="ARBA00023125"/>
    </source>
</evidence>
<dbReference type="CDD" id="cd00093">
    <property type="entry name" value="HTH_XRE"/>
    <property type="match status" value="1"/>
</dbReference>
<evidence type="ECO:0000313" key="3">
    <source>
        <dbReference type="EMBL" id="GGC24008.1"/>
    </source>
</evidence>
<reference evidence="4" key="1">
    <citation type="journal article" date="2019" name="Int. J. Syst. Evol. Microbiol.">
        <title>The Global Catalogue of Microorganisms (GCM) 10K type strain sequencing project: providing services to taxonomists for standard genome sequencing and annotation.</title>
        <authorList>
            <consortium name="The Broad Institute Genomics Platform"/>
            <consortium name="The Broad Institute Genome Sequencing Center for Infectious Disease"/>
            <person name="Wu L."/>
            <person name="Ma J."/>
        </authorList>
    </citation>
    <scope>NUCLEOTIDE SEQUENCE [LARGE SCALE GENOMIC DNA]</scope>
    <source>
        <strain evidence="4">CGMCC 1.10832</strain>
    </source>
</reference>
<organism evidence="3 4">
    <name type="scientific">Marivirga lumbricoides</name>
    <dbReference type="NCBI Taxonomy" id="1046115"/>
    <lineage>
        <taxon>Bacteria</taxon>
        <taxon>Pseudomonadati</taxon>
        <taxon>Bacteroidota</taxon>
        <taxon>Cytophagia</taxon>
        <taxon>Cytophagales</taxon>
        <taxon>Marivirgaceae</taxon>
        <taxon>Marivirga</taxon>
    </lineage>
</organism>
<keyword evidence="4" id="KW-1185">Reference proteome</keyword>
<dbReference type="Pfam" id="PF01381">
    <property type="entry name" value="HTH_3"/>
    <property type="match status" value="1"/>
</dbReference>
<keyword evidence="1" id="KW-0238">DNA-binding</keyword>
<comment type="caution">
    <text evidence="3">The sequence shown here is derived from an EMBL/GenBank/DDBJ whole genome shotgun (WGS) entry which is preliminary data.</text>
</comment>
<dbReference type="RefSeq" id="WP_188460379.1">
    <property type="nucleotide sequence ID" value="NZ_BAABHU010000002.1"/>
</dbReference>
<dbReference type="Gene3D" id="1.10.260.40">
    <property type="entry name" value="lambda repressor-like DNA-binding domains"/>
    <property type="match status" value="1"/>
</dbReference>
<dbReference type="PANTHER" id="PTHR46797">
    <property type="entry name" value="HTH-TYPE TRANSCRIPTIONAL REGULATOR"/>
    <property type="match status" value="1"/>
</dbReference>
<protein>
    <submittedName>
        <fullName evidence="3">Transcriptional regulator</fullName>
    </submittedName>
</protein>
<dbReference type="InterPro" id="IPR010982">
    <property type="entry name" value="Lambda_DNA-bd_dom_sf"/>
</dbReference>
<name>A0ABQ1LIT6_9BACT</name>
<evidence type="ECO:0000259" key="2">
    <source>
        <dbReference type="PROSITE" id="PS50943"/>
    </source>
</evidence>
<dbReference type="InterPro" id="IPR001387">
    <property type="entry name" value="Cro/C1-type_HTH"/>
</dbReference>
<gene>
    <name evidence="3" type="ORF">GCM10011506_06530</name>
</gene>
<dbReference type="Proteomes" id="UP000636010">
    <property type="component" value="Unassembled WGS sequence"/>
</dbReference>
<sequence length="110" mass="12675">MAIKDKKLKMMTLDQLKDRDIGEVGTPERDQYEFELKMEVLGNMIKSVRKERHLTQEQLGQLIGVQKSQISKLERNTKNVTIETILKVFNALKANVKFSVQLDQSDLNIA</sequence>
<proteinExistence type="predicted"/>
<feature type="domain" description="HTH cro/C1-type" evidence="2">
    <location>
        <begin position="45"/>
        <end position="99"/>
    </location>
</feature>